<dbReference type="OrthoDB" id="10311676at2759"/>
<dbReference type="Proteomes" id="UP000267821">
    <property type="component" value="Unassembled WGS sequence"/>
</dbReference>
<gene>
    <name evidence="2" type="ORF">L211DRAFT_901774</name>
</gene>
<evidence type="ECO:0000313" key="3">
    <source>
        <dbReference type="Proteomes" id="UP000267821"/>
    </source>
</evidence>
<protein>
    <submittedName>
        <fullName evidence="2">Uncharacterized protein</fullName>
    </submittedName>
</protein>
<feature type="region of interest" description="Disordered" evidence="1">
    <location>
        <begin position="455"/>
        <end position="490"/>
    </location>
</feature>
<feature type="region of interest" description="Disordered" evidence="1">
    <location>
        <begin position="257"/>
        <end position="281"/>
    </location>
</feature>
<proteinExistence type="predicted"/>
<accession>A0A3N4LA70</accession>
<keyword evidence="3" id="KW-1185">Reference proteome</keyword>
<evidence type="ECO:0000256" key="1">
    <source>
        <dbReference type="SAM" id="MobiDB-lite"/>
    </source>
</evidence>
<dbReference type="EMBL" id="ML121618">
    <property type="protein sequence ID" value="RPB18638.1"/>
    <property type="molecule type" value="Genomic_DNA"/>
</dbReference>
<name>A0A3N4LA70_9PEZI</name>
<dbReference type="AlphaFoldDB" id="A0A3N4LA70"/>
<reference evidence="2 3" key="1">
    <citation type="journal article" date="2018" name="Nat. Ecol. Evol.">
        <title>Pezizomycetes genomes reveal the molecular basis of ectomycorrhizal truffle lifestyle.</title>
        <authorList>
            <person name="Murat C."/>
            <person name="Payen T."/>
            <person name="Noel B."/>
            <person name="Kuo A."/>
            <person name="Morin E."/>
            <person name="Chen J."/>
            <person name="Kohler A."/>
            <person name="Krizsan K."/>
            <person name="Balestrini R."/>
            <person name="Da Silva C."/>
            <person name="Montanini B."/>
            <person name="Hainaut M."/>
            <person name="Levati E."/>
            <person name="Barry K.W."/>
            <person name="Belfiori B."/>
            <person name="Cichocki N."/>
            <person name="Clum A."/>
            <person name="Dockter R.B."/>
            <person name="Fauchery L."/>
            <person name="Guy J."/>
            <person name="Iotti M."/>
            <person name="Le Tacon F."/>
            <person name="Lindquist E.A."/>
            <person name="Lipzen A."/>
            <person name="Malagnac F."/>
            <person name="Mello A."/>
            <person name="Molinier V."/>
            <person name="Miyauchi S."/>
            <person name="Poulain J."/>
            <person name="Riccioni C."/>
            <person name="Rubini A."/>
            <person name="Sitrit Y."/>
            <person name="Splivallo R."/>
            <person name="Traeger S."/>
            <person name="Wang M."/>
            <person name="Zifcakova L."/>
            <person name="Wipf D."/>
            <person name="Zambonelli A."/>
            <person name="Paolocci F."/>
            <person name="Nowrousian M."/>
            <person name="Ottonello S."/>
            <person name="Baldrian P."/>
            <person name="Spatafora J.W."/>
            <person name="Henrissat B."/>
            <person name="Nagy L.G."/>
            <person name="Aury J.M."/>
            <person name="Wincker P."/>
            <person name="Grigoriev I.V."/>
            <person name="Bonfante P."/>
            <person name="Martin F.M."/>
        </authorList>
    </citation>
    <scope>NUCLEOTIDE SEQUENCE [LARGE SCALE GENOMIC DNA]</scope>
    <source>
        <strain evidence="2 3">ATCC MYA-4762</strain>
    </source>
</reference>
<feature type="compositionally biased region" description="Basic and acidic residues" evidence="1">
    <location>
        <begin position="262"/>
        <end position="281"/>
    </location>
</feature>
<organism evidence="2 3">
    <name type="scientific">Terfezia boudieri ATCC MYA-4762</name>
    <dbReference type="NCBI Taxonomy" id="1051890"/>
    <lineage>
        <taxon>Eukaryota</taxon>
        <taxon>Fungi</taxon>
        <taxon>Dikarya</taxon>
        <taxon>Ascomycota</taxon>
        <taxon>Pezizomycotina</taxon>
        <taxon>Pezizomycetes</taxon>
        <taxon>Pezizales</taxon>
        <taxon>Pezizaceae</taxon>
        <taxon>Terfezia</taxon>
    </lineage>
</organism>
<sequence length="581" mass="65226">MVPPPQGVLFGPIKDWGKGSSKVLLEFEEGGVKWRRQFALEDVTSWHEVPEFGERGTEALVQAGRNSERAKQDWAGEGDWELHISQLEWRGRQDEEIIRVRDSSLAERAIEILTRGIAIQDGAINGQLEGLDFEYATEDKEQEILESITVRPVRRDGSLVTSMEHRWVLSTPKGKGAGRPSAGRAGRVTGLEGRIEEVEEEGQSDNETIRVRSRRKGKKPRLEGHFTLGDLEVGLGGDTLEPAVPRTIEEVRGNLFGSPQEADSRTLEEMEVDKTGPPAEGREEDVGIEIEVEEVEGPGVRKWKPVWDSREAITIVYSIKTNGELIEEIENLKPKERSWESARDAGLARDLIRSGGGSIEGGWYLEGNEAGKGGWRALSRVVVARGNAEEIELVMEAERTWRSITEVRPGKLMGVERELAEVKKQLAVLAVSLGAGTLEQVVEAKRTINVRKGKVEEERRKQEELKKVERKRREDEAGRRQEEKNKEEAVKLAEQARKVKESQQKAKEACEANIQELVNKFRTDLSSKELISLGQRLQEVEDMKKRIEKEAEAPVERSIGQSRQVIGSEVFKIVRIVMGHG</sequence>
<dbReference type="InParanoid" id="A0A3N4LA70"/>
<evidence type="ECO:0000313" key="2">
    <source>
        <dbReference type="EMBL" id="RPB18638.1"/>
    </source>
</evidence>